<dbReference type="InterPro" id="IPR036663">
    <property type="entry name" value="Fumarylacetoacetase_C_sf"/>
</dbReference>
<dbReference type="STRING" id="1194083.BN12_30032"/>
<evidence type="ECO:0000259" key="2">
    <source>
        <dbReference type="Pfam" id="PF01557"/>
    </source>
</evidence>
<sequence length="346" mass="37453">MSKNLGAHTSCATDNVEETVMRFVRASTPDGPRIGVLVDDDTAVLSPTLSTVQDHLESLSDLGTNILASSYPRVPLDSLSLLRPVDPPSMRDFMVFEEHIKPAWRSRGIEGPAAWYRQPIGYFSNAAGFRGPHDTVEIPGGSQRLDFELEVGAIVSRTLQSVSSDQAESAIAGYLVLCDWSARDLQSAEMEGSLGPFKGKDFATALGPVLVTPDELADVRNGTGYDLRMTTSVNGREYGHDLWSSATWSFEDLLSYASWNSTVEGGALIGSGTCQGGCILELSLRHSPEQYPWLAAGDQVSLSIERLGSIESVVTASCRGPWPGFRDGAQNPHHTRKTTTTMRVES</sequence>
<keyword evidence="3" id="KW-0378">Hydrolase</keyword>
<organism evidence="3 4">
    <name type="scientific">Nostocoides japonicum T1-X7</name>
    <dbReference type="NCBI Taxonomy" id="1194083"/>
    <lineage>
        <taxon>Bacteria</taxon>
        <taxon>Bacillati</taxon>
        <taxon>Actinomycetota</taxon>
        <taxon>Actinomycetes</taxon>
        <taxon>Micrococcales</taxon>
        <taxon>Intrasporangiaceae</taxon>
        <taxon>Nostocoides</taxon>
    </lineage>
</organism>
<feature type="domain" description="Fumarylacetoacetase-like C-terminal" evidence="2">
    <location>
        <begin position="106"/>
        <end position="314"/>
    </location>
</feature>
<dbReference type="Proteomes" id="UP000035721">
    <property type="component" value="Unassembled WGS sequence"/>
</dbReference>
<feature type="region of interest" description="Disordered" evidence="1">
    <location>
        <begin position="324"/>
        <end position="346"/>
    </location>
</feature>
<dbReference type="OrthoDB" id="2273115at2"/>
<evidence type="ECO:0000313" key="4">
    <source>
        <dbReference type="Proteomes" id="UP000035721"/>
    </source>
</evidence>
<dbReference type="AlphaFoldDB" id="A0A077LXT0"/>
<dbReference type="EMBL" id="CAJB01000223">
    <property type="protein sequence ID" value="CCH78506.1"/>
    <property type="molecule type" value="Genomic_DNA"/>
</dbReference>
<dbReference type="PANTHER" id="PTHR43211:SF1">
    <property type="entry name" value="BLL6422 PROTEIN"/>
    <property type="match status" value="1"/>
</dbReference>
<dbReference type="Gene3D" id="3.90.850.10">
    <property type="entry name" value="Fumarylacetoacetase-like, C-terminal domain"/>
    <property type="match status" value="1"/>
</dbReference>
<gene>
    <name evidence="3" type="ORF">BN12_30032</name>
</gene>
<dbReference type="Pfam" id="PF01557">
    <property type="entry name" value="FAA_hydrolase"/>
    <property type="match status" value="1"/>
</dbReference>
<protein>
    <submittedName>
        <fullName evidence="3">Fumarylacetoacetate (FAA) hydrolase</fullName>
    </submittedName>
</protein>
<accession>A0A077LXT0</accession>
<keyword evidence="4" id="KW-1185">Reference proteome</keyword>
<comment type="caution">
    <text evidence="3">The sequence shown here is derived from an EMBL/GenBank/DDBJ whole genome shotgun (WGS) entry which is preliminary data.</text>
</comment>
<evidence type="ECO:0000313" key="3">
    <source>
        <dbReference type="EMBL" id="CCH78506.1"/>
    </source>
</evidence>
<dbReference type="InterPro" id="IPR011234">
    <property type="entry name" value="Fumarylacetoacetase-like_C"/>
</dbReference>
<dbReference type="PANTHER" id="PTHR43211">
    <property type="entry name" value="FUMARYLACETOACETATE HYDROLASE"/>
    <property type="match status" value="1"/>
</dbReference>
<proteinExistence type="predicted"/>
<evidence type="ECO:0000256" key="1">
    <source>
        <dbReference type="SAM" id="MobiDB-lite"/>
    </source>
</evidence>
<dbReference type="GO" id="GO:0016787">
    <property type="term" value="F:hydrolase activity"/>
    <property type="evidence" value="ECO:0007669"/>
    <property type="project" value="UniProtKB-KW"/>
</dbReference>
<dbReference type="SUPFAM" id="SSF56529">
    <property type="entry name" value="FAH"/>
    <property type="match status" value="1"/>
</dbReference>
<reference evidence="3 4" key="1">
    <citation type="journal article" date="2013" name="ISME J.">
        <title>A metabolic model for members of the genus Tetrasphaera involved in enhanced biological phosphorus removal.</title>
        <authorList>
            <person name="Kristiansen R."/>
            <person name="Nguyen H.T.T."/>
            <person name="Saunders A.M."/>
            <person name="Nielsen J.L."/>
            <person name="Wimmer R."/>
            <person name="Le V.Q."/>
            <person name="McIlroy S.J."/>
            <person name="Petrovski S."/>
            <person name="Seviour R.J."/>
            <person name="Calteau A."/>
            <person name="Nielsen K.L."/>
            <person name="Nielsen P.H."/>
        </authorList>
    </citation>
    <scope>NUCLEOTIDE SEQUENCE [LARGE SCALE GENOMIC DNA]</scope>
    <source>
        <strain evidence="3 4">T1-X7</strain>
    </source>
</reference>
<name>A0A077LXT0_9MICO</name>